<gene>
    <name evidence="5" type="ORF">SAMN05444272_0002</name>
</gene>
<dbReference type="Gene3D" id="1.10.10.10">
    <property type="entry name" value="Winged helix-like DNA-binding domain superfamily/Winged helix DNA-binding domain"/>
    <property type="match status" value="1"/>
</dbReference>
<reference evidence="5 6" key="1">
    <citation type="submission" date="2016-11" db="EMBL/GenBank/DDBJ databases">
        <authorList>
            <person name="Jaros S."/>
            <person name="Januszkiewicz K."/>
            <person name="Wedrychowicz H."/>
        </authorList>
    </citation>
    <scope>NUCLEOTIDE SEQUENCE [LARGE SCALE GENOMIC DNA]</scope>
    <source>
        <strain evidence="5 6">DSM 22153</strain>
    </source>
</reference>
<dbReference type="PROSITE" id="PS01117">
    <property type="entry name" value="HTH_MARR_1"/>
    <property type="match status" value="1"/>
</dbReference>
<keyword evidence="6" id="KW-1185">Reference proteome</keyword>
<sequence>MAVSSLMPGHLIRRLHQISSQVFAQRVKEAGFDLTPVQFAALDSLRHHPGIDQAGLAEKVAKDKATIGAVIERLEQKGLVERLINRHDKRARKLTLTEEGEAQVLALIPVVEALQREILPTLSEAEYQQFIYLAAKASGISGGGGEG</sequence>
<dbReference type="PROSITE" id="PS50995">
    <property type="entry name" value="HTH_MARR_2"/>
    <property type="match status" value="1"/>
</dbReference>
<proteinExistence type="predicted"/>
<dbReference type="Proteomes" id="UP000186002">
    <property type="component" value="Unassembled WGS sequence"/>
</dbReference>
<protein>
    <submittedName>
        <fullName evidence="5">Transcriptional regulator, MarR family</fullName>
    </submittedName>
</protein>
<dbReference type="PANTHER" id="PTHR33164:SF95">
    <property type="entry name" value="TRANSCRIPTIONAL REGULATOR"/>
    <property type="match status" value="1"/>
</dbReference>
<dbReference type="GO" id="GO:0003677">
    <property type="term" value="F:DNA binding"/>
    <property type="evidence" value="ECO:0007669"/>
    <property type="project" value="UniProtKB-KW"/>
</dbReference>
<dbReference type="InterPro" id="IPR000835">
    <property type="entry name" value="HTH_MarR-typ"/>
</dbReference>
<organism evidence="5 6">
    <name type="scientific">Roseibium suaedae</name>
    <dbReference type="NCBI Taxonomy" id="735517"/>
    <lineage>
        <taxon>Bacteria</taxon>
        <taxon>Pseudomonadati</taxon>
        <taxon>Pseudomonadota</taxon>
        <taxon>Alphaproteobacteria</taxon>
        <taxon>Hyphomicrobiales</taxon>
        <taxon>Stappiaceae</taxon>
        <taxon>Roseibium</taxon>
    </lineage>
</organism>
<dbReference type="Pfam" id="PF01047">
    <property type="entry name" value="MarR"/>
    <property type="match status" value="1"/>
</dbReference>
<feature type="domain" description="HTH marR-type" evidence="4">
    <location>
        <begin position="8"/>
        <end position="139"/>
    </location>
</feature>
<dbReference type="SUPFAM" id="SSF46785">
    <property type="entry name" value="Winged helix' DNA-binding domain"/>
    <property type="match status" value="1"/>
</dbReference>
<dbReference type="GO" id="GO:0006950">
    <property type="term" value="P:response to stress"/>
    <property type="evidence" value="ECO:0007669"/>
    <property type="project" value="TreeGrafter"/>
</dbReference>
<dbReference type="InterPro" id="IPR036388">
    <property type="entry name" value="WH-like_DNA-bd_sf"/>
</dbReference>
<dbReference type="SMART" id="SM00347">
    <property type="entry name" value="HTH_MARR"/>
    <property type="match status" value="1"/>
</dbReference>
<dbReference type="PANTHER" id="PTHR33164">
    <property type="entry name" value="TRANSCRIPTIONAL REGULATOR, MARR FAMILY"/>
    <property type="match status" value="1"/>
</dbReference>
<keyword evidence="3" id="KW-0804">Transcription</keyword>
<evidence type="ECO:0000259" key="4">
    <source>
        <dbReference type="PROSITE" id="PS50995"/>
    </source>
</evidence>
<dbReference type="AlphaFoldDB" id="A0A1M6YR96"/>
<evidence type="ECO:0000313" key="6">
    <source>
        <dbReference type="Proteomes" id="UP000186002"/>
    </source>
</evidence>
<evidence type="ECO:0000256" key="3">
    <source>
        <dbReference type="ARBA" id="ARBA00023163"/>
    </source>
</evidence>
<name>A0A1M6YR96_9HYPH</name>
<evidence type="ECO:0000256" key="2">
    <source>
        <dbReference type="ARBA" id="ARBA00023125"/>
    </source>
</evidence>
<dbReference type="RefSeq" id="WP_073007167.1">
    <property type="nucleotide sequence ID" value="NZ_FRBW01000001.1"/>
</dbReference>
<dbReference type="InterPro" id="IPR023187">
    <property type="entry name" value="Tscrpt_reg_MarR-type_CS"/>
</dbReference>
<dbReference type="InterPro" id="IPR036390">
    <property type="entry name" value="WH_DNA-bd_sf"/>
</dbReference>
<dbReference type="GO" id="GO:0003700">
    <property type="term" value="F:DNA-binding transcription factor activity"/>
    <property type="evidence" value="ECO:0007669"/>
    <property type="project" value="InterPro"/>
</dbReference>
<evidence type="ECO:0000313" key="5">
    <source>
        <dbReference type="EMBL" id="SHL20670.1"/>
    </source>
</evidence>
<dbReference type="EMBL" id="FRBW01000001">
    <property type="protein sequence ID" value="SHL20670.1"/>
    <property type="molecule type" value="Genomic_DNA"/>
</dbReference>
<keyword evidence="2" id="KW-0238">DNA-binding</keyword>
<evidence type="ECO:0000256" key="1">
    <source>
        <dbReference type="ARBA" id="ARBA00023015"/>
    </source>
</evidence>
<keyword evidence="1" id="KW-0805">Transcription regulation</keyword>
<dbReference type="STRING" id="735517.SAMN05444272_0002"/>
<dbReference type="PRINTS" id="PR00598">
    <property type="entry name" value="HTHMARR"/>
</dbReference>
<dbReference type="OrthoDB" id="7349109at2"/>
<dbReference type="InterPro" id="IPR039422">
    <property type="entry name" value="MarR/SlyA-like"/>
</dbReference>
<accession>A0A1M6YR96</accession>